<dbReference type="InterPro" id="IPR034164">
    <property type="entry name" value="Pepsin-like_dom"/>
</dbReference>
<name>A0A397SKM2_9GLOM</name>
<evidence type="ECO:0000313" key="13">
    <source>
        <dbReference type="EMBL" id="RIA86750.1"/>
    </source>
</evidence>
<dbReference type="AlphaFoldDB" id="A0A397SKM2"/>
<keyword evidence="6 10" id="KW-0064">Aspartyl protease</keyword>
<organism evidence="13 14">
    <name type="scientific">Glomus cerebriforme</name>
    <dbReference type="NCBI Taxonomy" id="658196"/>
    <lineage>
        <taxon>Eukaryota</taxon>
        <taxon>Fungi</taxon>
        <taxon>Fungi incertae sedis</taxon>
        <taxon>Mucoromycota</taxon>
        <taxon>Glomeromycotina</taxon>
        <taxon>Glomeromycetes</taxon>
        <taxon>Glomerales</taxon>
        <taxon>Glomeraceae</taxon>
        <taxon>Glomus</taxon>
    </lineage>
</organism>
<gene>
    <name evidence="13" type="ORF">C1645_696684</name>
</gene>
<dbReference type="Pfam" id="PF00026">
    <property type="entry name" value="Asp"/>
    <property type="match status" value="1"/>
</dbReference>
<dbReference type="PRINTS" id="PR00792">
    <property type="entry name" value="PEPSIN"/>
</dbReference>
<feature type="active site" evidence="8">
    <location>
        <position position="250"/>
    </location>
</feature>
<evidence type="ECO:0000259" key="12">
    <source>
        <dbReference type="PROSITE" id="PS51767"/>
    </source>
</evidence>
<accession>A0A397SKM2</accession>
<evidence type="ECO:0000256" key="2">
    <source>
        <dbReference type="ARBA" id="ARBA00007447"/>
    </source>
</evidence>
<evidence type="ECO:0000256" key="5">
    <source>
        <dbReference type="ARBA" id="ARBA00022729"/>
    </source>
</evidence>
<evidence type="ECO:0000256" key="7">
    <source>
        <dbReference type="ARBA" id="ARBA00022801"/>
    </source>
</evidence>
<dbReference type="EMBL" id="QKYT01000347">
    <property type="protein sequence ID" value="RIA86750.1"/>
    <property type="molecule type" value="Genomic_DNA"/>
</dbReference>
<keyword evidence="14" id="KW-1185">Reference proteome</keyword>
<dbReference type="CDD" id="cd05471">
    <property type="entry name" value="pepsin_like"/>
    <property type="match status" value="1"/>
</dbReference>
<evidence type="ECO:0000256" key="1">
    <source>
        <dbReference type="ARBA" id="ARBA00001130"/>
    </source>
</evidence>
<feature type="compositionally biased region" description="Basic and acidic residues" evidence="11">
    <location>
        <begin position="12"/>
        <end position="24"/>
    </location>
</feature>
<dbReference type="OrthoDB" id="15189at2759"/>
<dbReference type="GO" id="GO:0006508">
    <property type="term" value="P:proteolysis"/>
    <property type="evidence" value="ECO:0007669"/>
    <property type="project" value="UniProtKB-KW"/>
</dbReference>
<dbReference type="GO" id="GO:0004190">
    <property type="term" value="F:aspartic-type endopeptidase activity"/>
    <property type="evidence" value="ECO:0007669"/>
    <property type="project" value="UniProtKB-KW"/>
</dbReference>
<evidence type="ECO:0000256" key="6">
    <source>
        <dbReference type="ARBA" id="ARBA00022750"/>
    </source>
</evidence>
<feature type="active site" evidence="8">
    <location>
        <position position="59"/>
    </location>
</feature>
<dbReference type="PROSITE" id="PS51767">
    <property type="entry name" value="PEPTIDASE_A1"/>
    <property type="match status" value="1"/>
</dbReference>
<comment type="catalytic activity">
    <reaction evidence="1">
        <text>Hydrolysis of proteins with broad specificity similar to that of pepsin A, preferring hydrophobic residues at P1 and P1'. Clots milk and activates trypsinogen. Does not cleave 4-Gln-|-His-5, but does cleave 10-His-|-Leu-11 and 12-Val-|-Glu-13 in B chain of insulin.</text>
        <dbReference type="EC" id="3.4.23.21"/>
    </reaction>
</comment>
<evidence type="ECO:0000256" key="3">
    <source>
        <dbReference type="ARBA" id="ARBA00013205"/>
    </source>
</evidence>
<evidence type="ECO:0000256" key="11">
    <source>
        <dbReference type="SAM" id="MobiDB-lite"/>
    </source>
</evidence>
<dbReference type="InterPro" id="IPR001969">
    <property type="entry name" value="Aspartic_peptidase_AS"/>
</dbReference>
<dbReference type="Proteomes" id="UP000265703">
    <property type="component" value="Unassembled WGS sequence"/>
</dbReference>
<protein>
    <recommendedName>
        <fullName evidence="3">rhizopuspepsin</fullName>
        <ecNumber evidence="3">3.4.23.21</ecNumber>
    </recommendedName>
</protein>
<dbReference type="InterPro" id="IPR033121">
    <property type="entry name" value="PEPTIDASE_A1"/>
</dbReference>
<keyword evidence="7 10" id="KW-0378">Hydrolase</keyword>
<dbReference type="InterPro" id="IPR001461">
    <property type="entry name" value="Aspartic_peptidase_A1"/>
</dbReference>
<evidence type="ECO:0000256" key="8">
    <source>
        <dbReference type="PIRSR" id="PIRSR601461-1"/>
    </source>
</evidence>
<comment type="caution">
    <text evidence="13">The sequence shown here is derived from an EMBL/GenBank/DDBJ whole genome shotgun (WGS) entry which is preliminary data.</text>
</comment>
<sequence length="358" mass="38992">MKHARSNTYNDDNSREHYKIDKSNSKKKQSTTLVKSDSLDTVYFGEIKIGNQKFDILFDTGSSNLFVSDKNCISASCFNHNKFDPNKSPTFKKEGNPWSIVFGTGFASGITGIDDVTLAGFTAKKQIFGLATNVSDFFVPLVADGILGLAFDSLNTLDNGSPTFISTLINQKKINPLFSFHLPRAANFEDQGTLTLGGVERDKFKGDITFSHVQKTPVNGTDKFGFWIINLEDASVNKKSLSTKRKAIMDTGTSNIIIPNDDAAKLHSQIPGAKIDPSGSGLFIIPCNTKAVVSLKFGGKNFEINPIDLVMPVSENLCASAIMPGFAPGYWLVGITFLKNVYSVFDVKTPSVGLANNR</sequence>
<evidence type="ECO:0000256" key="4">
    <source>
        <dbReference type="ARBA" id="ARBA00022670"/>
    </source>
</evidence>
<feature type="compositionally biased region" description="Polar residues" evidence="11">
    <location>
        <begin position="1"/>
        <end position="11"/>
    </location>
</feature>
<feature type="region of interest" description="Disordered" evidence="11">
    <location>
        <begin position="1"/>
        <end position="24"/>
    </location>
</feature>
<keyword evidence="5" id="KW-0732">Signal</keyword>
<proteinExistence type="inferred from homology"/>
<keyword evidence="9" id="KW-1015">Disulfide bond</keyword>
<comment type="similarity">
    <text evidence="2 10">Belongs to the peptidase A1 family.</text>
</comment>
<dbReference type="FunFam" id="2.40.70.10:FF:000115">
    <property type="entry name" value="Lysosomal aspartic protease"/>
    <property type="match status" value="1"/>
</dbReference>
<evidence type="ECO:0000256" key="9">
    <source>
        <dbReference type="PIRSR" id="PIRSR601461-2"/>
    </source>
</evidence>
<dbReference type="PANTHER" id="PTHR47966:SF51">
    <property type="entry name" value="BETA-SITE APP-CLEAVING ENZYME, ISOFORM A-RELATED"/>
    <property type="match status" value="1"/>
</dbReference>
<feature type="disulfide bond" evidence="9">
    <location>
        <begin position="72"/>
        <end position="77"/>
    </location>
</feature>
<dbReference type="SUPFAM" id="SSF50630">
    <property type="entry name" value="Acid proteases"/>
    <property type="match status" value="1"/>
</dbReference>
<feature type="domain" description="Peptidase A1" evidence="12">
    <location>
        <begin position="43"/>
        <end position="355"/>
    </location>
</feature>
<dbReference type="InterPro" id="IPR021109">
    <property type="entry name" value="Peptidase_aspartic_dom_sf"/>
</dbReference>
<keyword evidence="4 10" id="KW-0645">Protease</keyword>
<dbReference type="PROSITE" id="PS00141">
    <property type="entry name" value="ASP_PROTEASE"/>
    <property type="match status" value="1"/>
</dbReference>
<dbReference type="EC" id="3.4.23.21" evidence="3"/>
<dbReference type="STRING" id="658196.A0A397SKM2"/>
<evidence type="ECO:0000313" key="14">
    <source>
        <dbReference type="Proteomes" id="UP000265703"/>
    </source>
</evidence>
<dbReference type="PANTHER" id="PTHR47966">
    <property type="entry name" value="BETA-SITE APP-CLEAVING ENZYME, ISOFORM A-RELATED"/>
    <property type="match status" value="1"/>
</dbReference>
<dbReference type="Gene3D" id="2.40.70.10">
    <property type="entry name" value="Acid Proteases"/>
    <property type="match status" value="2"/>
</dbReference>
<evidence type="ECO:0000256" key="10">
    <source>
        <dbReference type="RuleBase" id="RU000454"/>
    </source>
</evidence>
<reference evidence="13 14" key="1">
    <citation type="submission" date="2018-06" db="EMBL/GenBank/DDBJ databases">
        <title>Comparative genomics reveals the genomic features of Rhizophagus irregularis, R. cerebriforme, R. diaphanum and Gigaspora rosea, and their symbiotic lifestyle signature.</title>
        <authorList>
            <person name="Morin E."/>
            <person name="San Clemente H."/>
            <person name="Chen E.C.H."/>
            <person name="De La Providencia I."/>
            <person name="Hainaut M."/>
            <person name="Kuo A."/>
            <person name="Kohler A."/>
            <person name="Murat C."/>
            <person name="Tang N."/>
            <person name="Roy S."/>
            <person name="Loubradou J."/>
            <person name="Henrissat B."/>
            <person name="Grigoriev I.V."/>
            <person name="Corradi N."/>
            <person name="Roux C."/>
            <person name="Martin F.M."/>
        </authorList>
    </citation>
    <scope>NUCLEOTIDE SEQUENCE [LARGE SCALE GENOMIC DNA]</scope>
    <source>
        <strain evidence="13 14">DAOM 227022</strain>
    </source>
</reference>